<organism evidence="2 3">
    <name type="scientific">Aspergillus niger ATCC 13496</name>
    <dbReference type="NCBI Taxonomy" id="1353008"/>
    <lineage>
        <taxon>Eukaryota</taxon>
        <taxon>Fungi</taxon>
        <taxon>Dikarya</taxon>
        <taxon>Ascomycota</taxon>
        <taxon>Pezizomycotina</taxon>
        <taxon>Eurotiomycetes</taxon>
        <taxon>Eurotiomycetidae</taxon>
        <taxon>Eurotiales</taxon>
        <taxon>Aspergillaceae</taxon>
        <taxon>Aspergillus</taxon>
        <taxon>Aspergillus subgen. Circumdati</taxon>
    </lineage>
</organism>
<protein>
    <submittedName>
        <fullName evidence="2">Uncharacterized protein</fullName>
    </submittedName>
</protein>
<proteinExistence type="predicted"/>
<dbReference type="VEuPathDB" id="FungiDB:M747DRAFT_45103"/>
<dbReference type="Proteomes" id="UP000253845">
    <property type="component" value="Unassembled WGS sequence"/>
</dbReference>
<name>A0A370BWX5_ASPNG</name>
<evidence type="ECO:0000313" key="3">
    <source>
        <dbReference type="Proteomes" id="UP000253845"/>
    </source>
</evidence>
<evidence type="ECO:0000313" key="2">
    <source>
        <dbReference type="EMBL" id="RDH19997.1"/>
    </source>
</evidence>
<dbReference type="EMBL" id="KZ851916">
    <property type="protein sequence ID" value="RDH19997.1"/>
    <property type="molecule type" value="Genomic_DNA"/>
</dbReference>
<feature type="transmembrane region" description="Helical" evidence="1">
    <location>
        <begin position="178"/>
        <end position="210"/>
    </location>
</feature>
<accession>A0A370BWX5</accession>
<sequence>MDYFSLTALTSRYQSLTLPRSTTTTTTTDKNLVCLCFSNYEWISYIHTTCNIHTYIHTRSVTYITHIHTRTLASSLIHTLHTPTSALLLARWKTCLYACHLPTLDADTDTQIHNGYIHTSISTHIPLKTPNARNWLFEEVSPVRSNTHIHIHTPIHKPSHYITPPTFELSFPNQFPCLVWSISLSIHLLALPFDIFLCCLSSSICFWFLLHCTLHTAHYLSFPIY</sequence>
<keyword evidence="1" id="KW-0472">Membrane</keyword>
<reference evidence="2 3" key="1">
    <citation type="submission" date="2018-07" db="EMBL/GenBank/DDBJ databases">
        <title>Section-level genome sequencing of Aspergillus section Nigri to investigate inter- and intra-species variation.</title>
        <authorList>
            <consortium name="DOE Joint Genome Institute"/>
            <person name="Vesth T.C."/>
            <person name="Nybo J.L."/>
            <person name="Theobald S."/>
            <person name="Frisvad J.C."/>
            <person name="Larsen T.O."/>
            <person name="Nielsen K.F."/>
            <person name="Hoof J.B."/>
            <person name="Brandl J."/>
            <person name="Salamov A."/>
            <person name="Riley R."/>
            <person name="Gladden J.M."/>
            <person name="Phatale P."/>
            <person name="Nielsen M.T."/>
            <person name="Lyhne E.K."/>
            <person name="Kogle M.E."/>
            <person name="Strasser K."/>
            <person name="McDonnell E."/>
            <person name="Barry K."/>
            <person name="Clum A."/>
            <person name="Chen C."/>
            <person name="Nolan M."/>
            <person name="Sandor L."/>
            <person name="Kuo A."/>
            <person name="Lipzen A."/>
            <person name="Hainaut M."/>
            <person name="Drula E."/>
            <person name="Tsang A."/>
            <person name="Magnuson J.K."/>
            <person name="Henrissat B."/>
            <person name="Wiebenga A."/>
            <person name="Simmons B.A."/>
            <person name="Makela M.R."/>
            <person name="De vries R.P."/>
            <person name="Grigoriev I.V."/>
            <person name="Mortensen U.H."/>
            <person name="Baker S.E."/>
            <person name="Andersen M.R."/>
        </authorList>
    </citation>
    <scope>NUCLEOTIDE SEQUENCE [LARGE SCALE GENOMIC DNA]</scope>
    <source>
        <strain evidence="2 3">ATCC 13496</strain>
    </source>
</reference>
<keyword evidence="1" id="KW-1133">Transmembrane helix</keyword>
<gene>
    <name evidence="2" type="ORF">M747DRAFT_45103</name>
</gene>
<dbReference type="AlphaFoldDB" id="A0A370BWX5"/>
<keyword evidence="1" id="KW-0812">Transmembrane</keyword>
<evidence type="ECO:0000256" key="1">
    <source>
        <dbReference type="SAM" id="Phobius"/>
    </source>
</evidence>